<dbReference type="Gene3D" id="3.40.50.10540">
    <property type="entry name" value="Crotonobetainyl-coa:carnitine coa-transferase, domain 1"/>
    <property type="match status" value="1"/>
</dbReference>
<name>A0AB39L6W3_9MICC</name>
<organism evidence="2">
    <name type="scientific">Sinomonas puerhi</name>
    <dbReference type="NCBI Taxonomy" id="3238584"/>
    <lineage>
        <taxon>Bacteria</taxon>
        <taxon>Bacillati</taxon>
        <taxon>Actinomycetota</taxon>
        <taxon>Actinomycetes</taxon>
        <taxon>Micrococcales</taxon>
        <taxon>Micrococcaceae</taxon>
        <taxon>Sinomonas</taxon>
    </lineage>
</organism>
<evidence type="ECO:0000256" key="1">
    <source>
        <dbReference type="ARBA" id="ARBA00022679"/>
    </source>
</evidence>
<dbReference type="GO" id="GO:0008410">
    <property type="term" value="F:CoA-transferase activity"/>
    <property type="evidence" value="ECO:0007669"/>
    <property type="project" value="TreeGrafter"/>
</dbReference>
<dbReference type="KEGG" id="spue:AB5L97_03995"/>
<proteinExistence type="predicted"/>
<dbReference type="InterPro" id="IPR050483">
    <property type="entry name" value="CoA-transferase_III_domain"/>
</dbReference>
<keyword evidence="1 2" id="KW-0808">Transferase</keyword>
<dbReference type="PANTHER" id="PTHR48207:SF3">
    <property type="entry name" value="SUCCINATE--HYDROXYMETHYLGLUTARATE COA-TRANSFERASE"/>
    <property type="match status" value="1"/>
</dbReference>
<dbReference type="InterPro" id="IPR044855">
    <property type="entry name" value="CoA-Trfase_III_dom3_sf"/>
</dbReference>
<reference evidence="2" key="1">
    <citation type="submission" date="2024-07" db="EMBL/GenBank/DDBJ databases">
        <authorList>
            <person name="fu j."/>
        </authorList>
    </citation>
    <scope>NUCLEOTIDE SEQUENCE</scope>
    <source>
        <strain evidence="2">P10A9</strain>
    </source>
</reference>
<dbReference type="PANTHER" id="PTHR48207">
    <property type="entry name" value="SUCCINATE--HYDROXYMETHYLGLUTARATE COA-TRANSFERASE"/>
    <property type="match status" value="1"/>
</dbReference>
<dbReference type="Gene3D" id="3.30.1540.10">
    <property type="entry name" value="formyl-coa transferase, domain 3"/>
    <property type="match status" value="1"/>
</dbReference>
<dbReference type="InterPro" id="IPR003673">
    <property type="entry name" value="CoA-Trfase_fam_III"/>
</dbReference>
<dbReference type="SUPFAM" id="SSF89796">
    <property type="entry name" value="CoA-transferase family III (CaiB/BaiF)"/>
    <property type="match status" value="1"/>
</dbReference>
<protein>
    <submittedName>
        <fullName evidence="2">CaiB/BaiF CoA transferase family protein</fullName>
    </submittedName>
</protein>
<dbReference type="InterPro" id="IPR023606">
    <property type="entry name" value="CoA-Trfase_III_dom_1_sf"/>
</dbReference>
<dbReference type="AlphaFoldDB" id="A0AB39L6W3"/>
<dbReference type="RefSeq" id="WP_369046546.1">
    <property type="nucleotide sequence ID" value="NZ_CP163302.1"/>
</dbReference>
<accession>A0AB39L6W3</accession>
<gene>
    <name evidence="2" type="ORF">AB5L97_03995</name>
</gene>
<dbReference type="EMBL" id="CP163302">
    <property type="protein sequence ID" value="XDP46187.1"/>
    <property type="molecule type" value="Genomic_DNA"/>
</dbReference>
<evidence type="ECO:0000313" key="2">
    <source>
        <dbReference type="EMBL" id="XDP46187.1"/>
    </source>
</evidence>
<dbReference type="Pfam" id="PF02515">
    <property type="entry name" value="CoA_transf_3"/>
    <property type="match status" value="1"/>
</dbReference>
<sequence>MSTGAEAGRPAQEILPLSGVKVVDLSQIGAGPYGTSMLGDLGADVIKVEPLNGDSFRYVDNAYAPGESAYFFGVNRSKRSMALNLKDPAGYEVLMRLVREADVFVVAFRPDAIERMGVDYETLRAVNPRLVYAAITAFGEDGPRAHQPGMDILAQALSGMMGVTGEVGGGPVKVGVPIADFVGSFFLGFGVCAALRLRDQTGVGDKIMINLLDGQIAAFANYITAYDKTRVKFRPLGGGHPQLVPYQPFLGSDDRYFILACLNDHFWEKLVPYLNQFDDFSDPRYATNTDRIAHRDELCGRLQDLFSTQPASYWLEGLEATGVPCSPIHRMEEALEDPQVMHNQSVVELEHPRFGAYKVPNNPIRFLHAATGPRGYAPGLGEHTDEILAEYGLSAEQIQSLRDRGIVNSTFAREPA</sequence>